<keyword evidence="2" id="KW-0472">Membrane</keyword>
<reference evidence="3" key="1">
    <citation type="journal article" date="2021" name="Mol. Plant Microbe Interact.">
        <title>Complete Genome Sequence of the Plant-Pathogenic Fungus Colletotrichum lupini.</title>
        <authorList>
            <person name="Baroncelli R."/>
            <person name="Pensec F."/>
            <person name="Da Lio D."/>
            <person name="Boufleur T."/>
            <person name="Vicente I."/>
            <person name="Sarrocco S."/>
            <person name="Picot A."/>
            <person name="Baraldi E."/>
            <person name="Sukno S."/>
            <person name="Thon M."/>
            <person name="Le Floch G."/>
        </authorList>
    </citation>
    <scope>NUCLEOTIDE SEQUENCE</scope>
    <source>
        <strain evidence="3">IMI 504893</strain>
    </source>
</reference>
<evidence type="ECO:0000313" key="4">
    <source>
        <dbReference type="Proteomes" id="UP000830671"/>
    </source>
</evidence>
<dbReference type="GeneID" id="73334739"/>
<sequence length="351" mass="39448">MASNPPNTNRVGPINIERLSIYQMIFRNRGPAIHSLHPPMTPPLKLSAAIFWGTVVLAYCSIILPFTIPFRSRTSSMLLLSSSNNKRLTLGYLQTVSSSIRVYCLPRRSELYAVQNLDLHPEELRTSAAIEYFVPHPPEAAEGLHWPAPLSKSMLRPDYAYIMHGPTFPDNLIQMSMSTSIRSSTYDVGLRASRQACHPTGTWCIHQHEEKPNGKYECERDMRKTCISISRHNQLSPIFALPRSSSLKALPPPQTPAYRGAGRIRSTNTTQPPPEPQRERGNHTTGADDAFQRMWTPSKSQPARVNKLPPGPASELLALGRSGSQATSFPGLERTLFRTRQQSLRIFHIWF</sequence>
<dbReference type="AlphaFoldDB" id="A0A9Q8SBL3"/>
<name>A0A9Q8SBL3_9PEZI</name>
<keyword evidence="2" id="KW-0812">Transmembrane</keyword>
<dbReference type="Proteomes" id="UP000830671">
    <property type="component" value="Chromosome 1"/>
</dbReference>
<dbReference type="KEGG" id="clup:CLUP02_00682"/>
<accession>A0A9Q8SBL3</accession>
<evidence type="ECO:0000313" key="3">
    <source>
        <dbReference type="EMBL" id="UQC74035.1"/>
    </source>
</evidence>
<feature type="region of interest" description="Disordered" evidence="1">
    <location>
        <begin position="246"/>
        <end position="285"/>
    </location>
</feature>
<evidence type="ECO:0000256" key="2">
    <source>
        <dbReference type="SAM" id="Phobius"/>
    </source>
</evidence>
<feature type="transmembrane region" description="Helical" evidence="2">
    <location>
        <begin position="49"/>
        <end position="68"/>
    </location>
</feature>
<evidence type="ECO:0000256" key="1">
    <source>
        <dbReference type="SAM" id="MobiDB-lite"/>
    </source>
</evidence>
<dbReference type="RefSeq" id="XP_049135686.1">
    <property type="nucleotide sequence ID" value="XM_049279729.1"/>
</dbReference>
<protein>
    <submittedName>
        <fullName evidence="3">Uncharacterized protein</fullName>
    </submittedName>
</protein>
<keyword evidence="4" id="KW-1185">Reference proteome</keyword>
<keyword evidence="2" id="KW-1133">Transmembrane helix</keyword>
<dbReference type="EMBL" id="CP019471">
    <property type="protein sequence ID" value="UQC74035.1"/>
    <property type="molecule type" value="Genomic_DNA"/>
</dbReference>
<gene>
    <name evidence="3" type="ORF">CLUP02_00682</name>
</gene>
<proteinExistence type="predicted"/>
<organism evidence="3 4">
    <name type="scientific">Colletotrichum lupini</name>
    <dbReference type="NCBI Taxonomy" id="145971"/>
    <lineage>
        <taxon>Eukaryota</taxon>
        <taxon>Fungi</taxon>
        <taxon>Dikarya</taxon>
        <taxon>Ascomycota</taxon>
        <taxon>Pezizomycotina</taxon>
        <taxon>Sordariomycetes</taxon>
        <taxon>Hypocreomycetidae</taxon>
        <taxon>Glomerellales</taxon>
        <taxon>Glomerellaceae</taxon>
        <taxon>Colletotrichum</taxon>
        <taxon>Colletotrichum acutatum species complex</taxon>
    </lineage>
</organism>